<gene>
    <name evidence="2" type="ORF">THARTR1_08227</name>
</gene>
<dbReference type="EMBL" id="MTYI01000138">
    <property type="protein sequence ID" value="PNP51165.1"/>
    <property type="molecule type" value="Genomic_DNA"/>
</dbReference>
<feature type="region of interest" description="Disordered" evidence="1">
    <location>
        <begin position="1"/>
        <end position="43"/>
    </location>
</feature>
<protein>
    <submittedName>
        <fullName evidence="2">Uncharacterized protein</fullName>
    </submittedName>
</protein>
<sequence>MKLTKVRTKGKRKTPATSRPRALQEQRPAKVRRTRTTLSSVMSTRSATRRRRCRLDSLPGEILEKILLDSGNLNLPLVNTFIGVKLSGRATLVRLFIQAFHETWDQWFGIPTNPAVVHGPWLEDAQHVPCRGDPVFQTQVLNQRWITIDVILQAQQTWFENHGRGRHYQHGAFWIDKPQQVGHDYDGGFCHFNARDCFEADYQQAIKWPAFAARGVHWFSQDIHPLTRIPDRLTTGPWNDESQRQLFWLCRGGYMTCGKLLTQPPWEVKMELIRNSMLNAEVPNLLAINCLYRTWVFDGLPSDVVRKEIVGLERRIQWGGDPLQTRDLLRRVRSAFFFSLHMPEDLLVRRSDI</sequence>
<feature type="compositionally biased region" description="Basic residues" evidence="1">
    <location>
        <begin position="1"/>
        <end position="14"/>
    </location>
</feature>
<comment type="caution">
    <text evidence="2">The sequence shown here is derived from an EMBL/GenBank/DDBJ whole genome shotgun (WGS) entry which is preliminary data.</text>
</comment>
<name>A0A2K0U071_TRIHA</name>
<evidence type="ECO:0000256" key="1">
    <source>
        <dbReference type="SAM" id="MobiDB-lite"/>
    </source>
</evidence>
<dbReference type="AlphaFoldDB" id="A0A2K0U071"/>
<accession>A0A2K0U071</accession>
<dbReference type="OrthoDB" id="4167490at2759"/>
<evidence type="ECO:0000313" key="2">
    <source>
        <dbReference type="EMBL" id="PNP51165.1"/>
    </source>
</evidence>
<organism evidence="2 3">
    <name type="scientific">Trichoderma harzianum</name>
    <name type="common">Hypocrea lixii</name>
    <dbReference type="NCBI Taxonomy" id="5544"/>
    <lineage>
        <taxon>Eukaryota</taxon>
        <taxon>Fungi</taxon>
        <taxon>Dikarya</taxon>
        <taxon>Ascomycota</taxon>
        <taxon>Pezizomycotina</taxon>
        <taxon>Sordariomycetes</taxon>
        <taxon>Hypocreomycetidae</taxon>
        <taxon>Hypocreales</taxon>
        <taxon>Hypocreaceae</taxon>
        <taxon>Trichoderma</taxon>
    </lineage>
</organism>
<dbReference type="Proteomes" id="UP000236290">
    <property type="component" value="Unassembled WGS sequence"/>
</dbReference>
<reference evidence="2 3" key="1">
    <citation type="submission" date="2017-02" db="EMBL/GenBank/DDBJ databases">
        <title>Genomes of Trichoderma spp. with biocontrol activity.</title>
        <authorList>
            <person name="Gardiner D."/>
            <person name="Kazan K."/>
            <person name="Vos C."/>
            <person name="Harvey P."/>
        </authorList>
    </citation>
    <scope>NUCLEOTIDE SEQUENCE [LARGE SCALE GENOMIC DNA]</scope>
    <source>
        <strain evidence="2 3">Tr1</strain>
    </source>
</reference>
<proteinExistence type="predicted"/>
<evidence type="ECO:0000313" key="3">
    <source>
        <dbReference type="Proteomes" id="UP000236290"/>
    </source>
</evidence>